<dbReference type="EMBL" id="VTEV01000001">
    <property type="protein sequence ID" value="TYS71042.1"/>
    <property type="molecule type" value="Genomic_DNA"/>
</dbReference>
<evidence type="ECO:0000313" key="2">
    <source>
        <dbReference type="Proteomes" id="UP000322524"/>
    </source>
</evidence>
<gene>
    <name evidence="1" type="ORF">FZC76_03880</name>
</gene>
<sequence>MENIFYDIKADEEDLVDILDPETRGNCLFAVLKEEEIIGFFSVSNAAANFYDVDLGMIPDLTGDDSSI</sequence>
<organism evidence="1 2">
    <name type="scientific">Sutcliffiella horikoshii</name>
    <dbReference type="NCBI Taxonomy" id="79883"/>
    <lineage>
        <taxon>Bacteria</taxon>
        <taxon>Bacillati</taxon>
        <taxon>Bacillota</taxon>
        <taxon>Bacilli</taxon>
        <taxon>Bacillales</taxon>
        <taxon>Bacillaceae</taxon>
        <taxon>Sutcliffiella</taxon>
    </lineage>
</organism>
<accession>A0A5D4T953</accession>
<dbReference type="OrthoDB" id="423921at2"/>
<proteinExistence type="predicted"/>
<dbReference type="RefSeq" id="WP_148986940.1">
    <property type="nucleotide sequence ID" value="NZ_VTEV01000001.1"/>
</dbReference>
<protein>
    <submittedName>
        <fullName evidence="1">Uncharacterized protein</fullName>
    </submittedName>
</protein>
<comment type="caution">
    <text evidence="1">The sequence shown here is derived from an EMBL/GenBank/DDBJ whole genome shotgun (WGS) entry which is preliminary data.</text>
</comment>
<dbReference type="AlphaFoldDB" id="A0A5D4T953"/>
<name>A0A5D4T953_9BACI</name>
<dbReference type="Proteomes" id="UP000322524">
    <property type="component" value="Unassembled WGS sequence"/>
</dbReference>
<reference evidence="1 2" key="1">
    <citation type="submission" date="2019-08" db="EMBL/GenBank/DDBJ databases">
        <title>Bacillus genomes from the desert of Cuatro Cienegas, Coahuila.</title>
        <authorList>
            <person name="Olmedo-Alvarez G."/>
        </authorList>
    </citation>
    <scope>NUCLEOTIDE SEQUENCE [LARGE SCALE GENOMIC DNA]</scope>
    <source>
        <strain evidence="1 2">CH28_1T</strain>
    </source>
</reference>
<evidence type="ECO:0000313" key="1">
    <source>
        <dbReference type="EMBL" id="TYS71042.1"/>
    </source>
</evidence>